<evidence type="ECO:0000256" key="2">
    <source>
        <dbReference type="ARBA" id="ARBA00022618"/>
    </source>
</evidence>
<dbReference type="Pfam" id="PF20168">
    <property type="entry name" value="PDS5"/>
    <property type="match status" value="2"/>
</dbReference>
<reference evidence="9" key="1">
    <citation type="submission" date="2016-04" db="UniProtKB">
        <authorList>
            <consortium name="WormBaseParasite"/>
        </authorList>
    </citation>
    <scope>IDENTIFICATION</scope>
</reference>
<dbReference type="GO" id="GO:0000785">
    <property type="term" value="C:chromatin"/>
    <property type="evidence" value="ECO:0007669"/>
    <property type="project" value="TreeGrafter"/>
</dbReference>
<keyword evidence="3" id="KW-0498">Mitosis</keyword>
<evidence type="ECO:0000256" key="1">
    <source>
        <dbReference type="ARBA" id="ARBA00004123"/>
    </source>
</evidence>
<evidence type="ECO:0000313" key="8">
    <source>
        <dbReference type="Proteomes" id="UP000268014"/>
    </source>
</evidence>
<dbReference type="OrthoDB" id="5869528at2759"/>
<organism evidence="9">
    <name type="scientific">Haemonchus placei</name>
    <name type="common">Barber's pole worm</name>
    <dbReference type="NCBI Taxonomy" id="6290"/>
    <lineage>
        <taxon>Eukaryota</taxon>
        <taxon>Metazoa</taxon>
        <taxon>Ecdysozoa</taxon>
        <taxon>Nematoda</taxon>
        <taxon>Chromadorea</taxon>
        <taxon>Rhabditida</taxon>
        <taxon>Rhabditina</taxon>
        <taxon>Rhabditomorpha</taxon>
        <taxon>Strongyloidea</taxon>
        <taxon>Trichostrongylidae</taxon>
        <taxon>Haemonchus</taxon>
    </lineage>
</organism>
<keyword evidence="6" id="KW-1133">Transmembrane helix</keyword>
<reference evidence="7 8" key="2">
    <citation type="submission" date="2018-11" db="EMBL/GenBank/DDBJ databases">
        <authorList>
            <consortium name="Pathogen Informatics"/>
        </authorList>
    </citation>
    <scope>NUCLEOTIDE SEQUENCE [LARGE SCALE GENOMIC DNA]</scope>
    <source>
        <strain evidence="7 8">MHpl1</strain>
    </source>
</reference>
<keyword evidence="6" id="KW-0812">Transmembrane</keyword>
<dbReference type="EMBL" id="UZAF01016181">
    <property type="protein sequence ID" value="VDO22604.1"/>
    <property type="molecule type" value="Genomic_DNA"/>
</dbReference>
<sequence length="481" mass="55106">MADDVEYPPNCLPILYTNGISELVKRLKILSEALQASDTNDECGQPDRYRTLICHLSDSRFLANSSKDVQIWLACCLADILRIFAPNVPLGDPTQLKVSNYELSGSIVHLVAFKLKHAFEKSEKRQMKVLLLMMTEKTKAKAGIRQVFCSRVNLNFYLVFQVIALLIGIISKLLRDVDQVSAEILDVLFFYLINPQKVLSQTFHFFVRLYFLLLRGQISCEYLISSPKTFTSLNQITLKSDGSAAITTVSMIEVISHFSFFFSAALGSLTRDLDDSVRHTAVLCIIETARKKLEAVNESLIVACCDRMKDKKPKVRQDVITKLLHLYYKVVMGDEYTMSEIAAVAIIPKRALALYMLATKIELPGAVYYFFRLMIERYFSSYIIPYKMEMPKRVRSMVDLFDKLDEFEAQVFAEIVTRSSRHRRILREMLEIISRQTASDDKAQLQSKIQRISSTHHDPAGVSHFTFNCHNYHPISLWSDR</sequence>
<name>A0A0N4W335_HAEPC</name>
<dbReference type="GO" id="GO:0007064">
    <property type="term" value="P:mitotic sister chromatid cohesion"/>
    <property type="evidence" value="ECO:0007669"/>
    <property type="project" value="InterPro"/>
</dbReference>
<dbReference type="GO" id="GO:0005634">
    <property type="term" value="C:nucleus"/>
    <property type="evidence" value="ECO:0007669"/>
    <property type="project" value="UniProtKB-SubCell"/>
</dbReference>
<evidence type="ECO:0000256" key="5">
    <source>
        <dbReference type="ARBA" id="ARBA00023306"/>
    </source>
</evidence>
<keyword evidence="8" id="KW-1185">Reference proteome</keyword>
<dbReference type="PANTHER" id="PTHR12663:SF0">
    <property type="entry name" value="PRECOCIOUS DISSOCIATION OF SISTERS 5, ISOFORM A"/>
    <property type="match status" value="1"/>
</dbReference>
<dbReference type="STRING" id="6290.A0A0N4W335"/>
<protein>
    <submittedName>
        <fullName evidence="9">Adaptin_N domain-containing protein</fullName>
    </submittedName>
</protein>
<feature type="transmembrane region" description="Helical" evidence="6">
    <location>
        <begin position="154"/>
        <end position="171"/>
    </location>
</feature>
<evidence type="ECO:0000256" key="3">
    <source>
        <dbReference type="ARBA" id="ARBA00022776"/>
    </source>
</evidence>
<dbReference type="GO" id="GO:0006281">
    <property type="term" value="P:DNA repair"/>
    <property type="evidence" value="ECO:0007669"/>
    <property type="project" value="TreeGrafter"/>
</dbReference>
<proteinExistence type="predicted"/>
<dbReference type="GO" id="GO:0051301">
    <property type="term" value="P:cell division"/>
    <property type="evidence" value="ECO:0007669"/>
    <property type="project" value="UniProtKB-KW"/>
</dbReference>
<evidence type="ECO:0000256" key="6">
    <source>
        <dbReference type="SAM" id="Phobius"/>
    </source>
</evidence>
<dbReference type="InterPro" id="IPR039776">
    <property type="entry name" value="Pds5"/>
</dbReference>
<dbReference type="Proteomes" id="UP000268014">
    <property type="component" value="Unassembled WGS sequence"/>
</dbReference>
<comment type="subcellular location">
    <subcellularLocation>
        <location evidence="1">Nucleus</location>
    </subcellularLocation>
</comment>
<dbReference type="PANTHER" id="PTHR12663">
    <property type="entry name" value="ANDROGEN INDUCED INHIBITOR OF PROLIFERATION AS3 / PDS5-RELATED"/>
    <property type="match status" value="1"/>
</dbReference>
<evidence type="ECO:0000313" key="7">
    <source>
        <dbReference type="EMBL" id="VDO22604.1"/>
    </source>
</evidence>
<dbReference type="WBParaSite" id="HPLM_0000418501-mRNA-1">
    <property type="protein sequence ID" value="HPLM_0000418501-mRNA-1"/>
    <property type="gene ID" value="HPLM_0000418501"/>
</dbReference>
<evidence type="ECO:0000313" key="9">
    <source>
        <dbReference type="WBParaSite" id="HPLM_0000418501-mRNA-1"/>
    </source>
</evidence>
<dbReference type="SUPFAM" id="SSF48371">
    <property type="entry name" value="ARM repeat"/>
    <property type="match status" value="1"/>
</dbReference>
<gene>
    <name evidence="7" type="ORF">HPLM_LOCUS4177</name>
</gene>
<dbReference type="InterPro" id="IPR016024">
    <property type="entry name" value="ARM-type_fold"/>
</dbReference>
<keyword evidence="6" id="KW-0472">Membrane</keyword>
<dbReference type="AlphaFoldDB" id="A0A0N4W335"/>
<keyword evidence="2" id="KW-0132">Cell division</keyword>
<accession>A0A0N4W335</accession>
<evidence type="ECO:0000256" key="4">
    <source>
        <dbReference type="ARBA" id="ARBA00023242"/>
    </source>
</evidence>
<keyword evidence="5" id="KW-0131">Cell cycle</keyword>
<keyword evidence="4" id="KW-0539">Nucleus</keyword>